<evidence type="ECO:0008006" key="8">
    <source>
        <dbReference type="Google" id="ProtNLM"/>
    </source>
</evidence>
<dbReference type="SUPFAM" id="SSF50814">
    <property type="entry name" value="Lipocalins"/>
    <property type="match status" value="1"/>
</dbReference>
<dbReference type="PANTHER" id="PTHR11967:SF2">
    <property type="entry name" value="ALPHA-1-ACID GLYCOPROTEIN 1"/>
    <property type="match status" value="1"/>
</dbReference>
<dbReference type="InParanoid" id="A0A4W6FTU3"/>
<dbReference type="InterPro" id="IPR012674">
    <property type="entry name" value="Calycin"/>
</dbReference>
<keyword evidence="4" id="KW-0325">Glycoprotein</keyword>
<evidence type="ECO:0000313" key="7">
    <source>
        <dbReference type="Proteomes" id="UP000314980"/>
    </source>
</evidence>
<evidence type="ECO:0000313" key="6">
    <source>
        <dbReference type="Ensembl" id="ENSLCAP00010054057.1"/>
    </source>
</evidence>
<reference evidence="7" key="1">
    <citation type="submission" date="2015-09" db="EMBL/GenBank/DDBJ databases">
        <authorList>
            <person name="Sai Rama Sridatta P."/>
        </authorList>
    </citation>
    <scope>NUCLEOTIDE SEQUENCE [LARGE SCALE GENOMIC DNA]</scope>
</reference>
<dbReference type="PANTHER" id="PTHR11967">
    <property type="entry name" value="ALPHA-1-ACID GLYCOPROTEIN"/>
    <property type="match status" value="1"/>
</dbReference>
<dbReference type="Proteomes" id="UP000314980">
    <property type="component" value="Unassembled WGS sequence"/>
</dbReference>
<organism evidence="6 7">
    <name type="scientific">Lates calcarifer</name>
    <name type="common">Barramundi</name>
    <name type="synonym">Holocentrus calcarifer</name>
    <dbReference type="NCBI Taxonomy" id="8187"/>
    <lineage>
        <taxon>Eukaryota</taxon>
        <taxon>Metazoa</taxon>
        <taxon>Chordata</taxon>
        <taxon>Craniata</taxon>
        <taxon>Vertebrata</taxon>
        <taxon>Euteleostomi</taxon>
        <taxon>Actinopterygii</taxon>
        <taxon>Neopterygii</taxon>
        <taxon>Teleostei</taxon>
        <taxon>Neoteleostei</taxon>
        <taxon>Acanthomorphata</taxon>
        <taxon>Carangaria</taxon>
        <taxon>Carangaria incertae sedis</taxon>
        <taxon>Centropomidae</taxon>
        <taxon>Lates</taxon>
    </lineage>
</organism>
<comment type="subcellular location">
    <subcellularLocation>
        <location evidence="1">Secreted</location>
    </subcellularLocation>
</comment>
<evidence type="ECO:0000256" key="2">
    <source>
        <dbReference type="ARBA" id="ARBA00022525"/>
    </source>
</evidence>
<evidence type="ECO:0000256" key="4">
    <source>
        <dbReference type="ARBA" id="ARBA00023180"/>
    </source>
</evidence>
<accession>A0A4W6FTU3</accession>
<evidence type="ECO:0000256" key="1">
    <source>
        <dbReference type="ARBA" id="ARBA00004613"/>
    </source>
</evidence>
<keyword evidence="2" id="KW-0964">Secreted</keyword>
<name>A0A4W6FTU3_LATCA</name>
<reference evidence="6" key="3">
    <citation type="submission" date="2025-09" db="UniProtKB">
        <authorList>
            <consortium name="Ensembl"/>
        </authorList>
    </citation>
    <scope>IDENTIFICATION</scope>
</reference>
<sequence>MFAVCAFTLLCLMSVSHSAPMVCEKLVHPLDQLEPHHLEGKWALVAGSLNHPSSMDSLRLRDSITMYFSNSSEASTISYTQVNRFGDQCQDLHYNISVQRSSFTFDVGNRFELTGSFLYTSCPDCVVMQWVVKSKKRLSTDLYLLSRRREVEQQEMEEFRAQLRCYQLPTPVVMDPTKELCPEQPESQPTCCVTDINGDFMTLF</sequence>
<dbReference type="AlphaFoldDB" id="A0A4W6FTU3"/>
<dbReference type="Ensembl" id="ENSLCAT00010055463.1">
    <property type="protein sequence ID" value="ENSLCAP00010054057.1"/>
    <property type="gene ID" value="ENSLCAG00010025170.1"/>
</dbReference>
<reference evidence="6" key="2">
    <citation type="submission" date="2025-08" db="UniProtKB">
        <authorList>
            <consortium name="Ensembl"/>
        </authorList>
    </citation>
    <scope>IDENTIFICATION</scope>
</reference>
<dbReference type="GeneTree" id="ENSGT00940000166223"/>
<feature type="signal peptide" evidence="5">
    <location>
        <begin position="1"/>
        <end position="18"/>
    </location>
</feature>
<dbReference type="Gene3D" id="2.40.128.20">
    <property type="match status" value="1"/>
</dbReference>
<evidence type="ECO:0000256" key="5">
    <source>
        <dbReference type="SAM" id="SignalP"/>
    </source>
</evidence>
<evidence type="ECO:0000256" key="3">
    <source>
        <dbReference type="ARBA" id="ARBA00022729"/>
    </source>
</evidence>
<proteinExistence type="predicted"/>
<keyword evidence="3 5" id="KW-0732">Signal</keyword>
<dbReference type="GO" id="GO:0005576">
    <property type="term" value="C:extracellular region"/>
    <property type="evidence" value="ECO:0007669"/>
    <property type="project" value="UniProtKB-SubCell"/>
</dbReference>
<keyword evidence="7" id="KW-1185">Reference proteome</keyword>
<feature type="chain" id="PRO_5021396848" description="Apolipoprotein M" evidence="5">
    <location>
        <begin position="19"/>
        <end position="204"/>
    </location>
</feature>
<protein>
    <recommendedName>
        <fullName evidence="8">Apolipoprotein M</fullName>
    </recommendedName>
</protein>